<protein>
    <submittedName>
        <fullName evidence="4">SDR family NAD(P)-dependent oxidoreductase</fullName>
    </submittedName>
</protein>
<comment type="caution">
    <text evidence="4">The sequence shown here is derived from an EMBL/GenBank/DDBJ whole genome shotgun (WGS) entry which is preliminary data.</text>
</comment>
<gene>
    <name evidence="4" type="ORF">HJA87_24410</name>
</gene>
<dbReference type="PROSITE" id="PS00061">
    <property type="entry name" value="ADH_SHORT"/>
    <property type="match status" value="1"/>
</dbReference>
<name>A0ABS7LNY9_9HYPH</name>
<accession>A0ABS7LNY9</accession>
<dbReference type="GeneID" id="66148710"/>
<dbReference type="PRINTS" id="PR00080">
    <property type="entry name" value="SDRFAMILY"/>
</dbReference>
<evidence type="ECO:0000256" key="2">
    <source>
        <dbReference type="ARBA" id="ARBA00023002"/>
    </source>
</evidence>
<dbReference type="Pfam" id="PF00106">
    <property type="entry name" value="adh_short"/>
    <property type="match status" value="1"/>
</dbReference>
<dbReference type="PANTHER" id="PTHR42901">
    <property type="entry name" value="ALCOHOL DEHYDROGENASE"/>
    <property type="match status" value="1"/>
</dbReference>
<dbReference type="Gene3D" id="3.40.50.720">
    <property type="entry name" value="NAD(P)-binding Rossmann-like Domain"/>
    <property type="match status" value="1"/>
</dbReference>
<evidence type="ECO:0000313" key="4">
    <source>
        <dbReference type="EMBL" id="MBY3593000.1"/>
    </source>
</evidence>
<organism evidence="4 5">
    <name type="scientific">Rhizobium bangladeshense</name>
    <dbReference type="NCBI Taxonomy" id="1138189"/>
    <lineage>
        <taxon>Bacteria</taxon>
        <taxon>Pseudomonadati</taxon>
        <taxon>Pseudomonadota</taxon>
        <taxon>Alphaproteobacteria</taxon>
        <taxon>Hyphomicrobiales</taxon>
        <taxon>Rhizobiaceae</taxon>
        <taxon>Rhizobium/Agrobacterium group</taxon>
        <taxon>Rhizobium</taxon>
    </lineage>
</organism>
<dbReference type="RefSeq" id="WP_138394559.1">
    <property type="nucleotide sequence ID" value="NZ_CP071613.1"/>
</dbReference>
<dbReference type="InterPro" id="IPR036291">
    <property type="entry name" value="NAD(P)-bd_dom_sf"/>
</dbReference>
<evidence type="ECO:0000256" key="3">
    <source>
        <dbReference type="RuleBase" id="RU000363"/>
    </source>
</evidence>
<dbReference type="PANTHER" id="PTHR42901:SF1">
    <property type="entry name" value="ALCOHOL DEHYDROGENASE"/>
    <property type="match status" value="1"/>
</dbReference>
<dbReference type="InterPro" id="IPR002347">
    <property type="entry name" value="SDR_fam"/>
</dbReference>
<dbReference type="Proteomes" id="UP000720124">
    <property type="component" value="Unassembled WGS sequence"/>
</dbReference>
<comment type="similarity">
    <text evidence="1 3">Belongs to the short-chain dehydrogenases/reductases (SDR) family.</text>
</comment>
<dbReference type="SUPFAM" id="SSF51735">
    <property type="entry name" value="NAD(P)-binding Rossmann-fold domains"/>
    <property type="match status" value="1"/>
</dbReference>
<evidence type="ECO:0000313" key="5">
    <source>
        <dbReference type="Proteomes" id="UP000720124"/>
    </source>
</evidence>
<keyword evidence="2" id="KW-0560">Oxidoreductase</keyword>
<proteinExistence type="inferred from homology"/>
<sequence length="257" mass="27652">MPQIALVTGATSGFGQSIARRFVAEGWSVIVTGRRKDRLDELVAELGGAAQAYGLCFDIRDEEATRQALASLPPVFQGVDALVNNAGLALGTGTADTCDLAEWRTMIDTNINGLVTITRLMLDGLIARRGLVVNLASIASNWPYPGGNVYGGTKAFVRQFSLGLRSDLSSRGVRVTSIEPGLSESEFTLVRTGGDKAAYDKLYQGASPLQPKDIAETVYWVASLPAHVNINSIEIMPVSQSWAPFQIHRETTAQPER</sequence>
<dbReference type="EMBL" id="JABTXI010000011">
    <property type="protein sequence ID" value="MBY3593000.1"/>
    <property type="molecule type" value="Genomic_DNA"/>
</dbReference>
<dbReference type="PRINTS" id="PR00081">
    <property type="entry name" value="GDHRDH"/>
</dbReference>
<reference evidence="4 5" key="1">
    <citation type="submission" date="2020-06" db="EMBL/GenBank/DDBJ databases">
        <title>Global-level population genomics: horizontal gene transfer, symbiosis and evolution in Rhizobia.</title>
        <authorList>
            <person name="Gai Y."/>
        </authorList>
    </citation>
    <scope>NUCLEOTIDE SEQUENCE [LARGE SCALE GENOMIC DNA]</scope>
    <source>
        <strain evidence="4 5">PLR6_1b</strain>
    </source>
</reference>
<dbReference type="InterPro" id="IPR020904">
    <property type="entry name" value="Sc_DH/Rdtase_CS"/>
</dbReference>
<evidence type="ECO:0000256" key="1">
    <source>
        <dbReference type="ARBA" id="ARBA00006484"/>
    </source>
</evidence>
<keyword evidence="5" id="KW-1185">Reference proteome</keyword>